<evidence type="ECO:0000313" key="5">
    <source>
        <dbReference type="EMBL" id="KAG8368123.1"/>
    </source>
</evidence>
<evidence type="ECO:0000256" key="3">
    <source>
        <dbReference type="ARBA" id="ARBA00022525"/>
    </source>
</evidence>
<dbReference type="Proteomes" id="UP000826271">
    <property type="component" value="Unassembled WGS sequence"/>
</dbReference>
<name>A0AAV6WMH2_9LAMI</name>
<dbReference type="Pfam" id="PF03018">
    <property type="entry name" value="Dirigent"/>
    <property type="match status" value="1"/>
</dbReference>
<accession>A0AAV6WMH2</accession>
<reference evidence="5" key="1">
    <citation type="submission" date="2019-10" db="EMBL/GenBank/DDBJ databases">
        <authorList>
            <person name="Zhang R."/>
            <person name="Pan Y."/>
            <person name="Wang J."/>
            <person name="Ma R."/>
            <person name="Yu S."/>
        </authorList>
    </citation>
    <scope>NUCLEOTIDE SEQUENCE</scope>
    <source>
        <strain evidence="5">LA-IB0</strain>
        <tissue evidence="5">Leaf</tissue>
    </source>
</reference>
<dbReference type="AlphaFoldDB" id="A0AAV6WMH2"/>
<gene>
    <name evidence="5" type="ORF">BUALT_Bualt15G0012400</name>
</gene>
<feature type="chain" id="PRO_5043110148" description="Dirigent protein" evidence="4">
    <location>
        <begin position="18"/>
        <end position="190"/>
    </location>
</feature>
<evidence type="ECO:0000256" key="4">
    <source>
        <dbReference type="RuleBase" id="RU363099"/>
    </source>
</evidence>
<comment type="function">
    <text evidence="4">Dirigent proteins impart stereoselectivity on the phenoxy radical-coupling reaction, yielding optically active lignans from two molecules of coniferyl alcohol in the biosynthesis of lignans, flavonolignans, and alkaloids and thus plays a central role in plant secondary metabolism.</text>
</comment>
<dbReference type="EMBL" id="WHWC01000015">
    <property type="protein sequence ID" value="KAG8368123.1"/>
    <property type="molecule type" value="Genomic_DNA"/>
</dbReference>
<dbReference type="GO" id="GO:0048046">
    <property type="term" value="C:apoplast"/>
    <property type="evidence" value="ECO:0007669"/>
    <property type="project" value="UniProtKB-SubCell"/>
</dbReference>
<comment type="similarity">
    <text evidence="1 4">Belongs to the plant dirigent protein family.</text>
</comment>
<feature type="signal peptide" evidence="4">
    <location>
        <begin position="1"/>
        <end position="17"/>
    </location>
</feature>
<keyword evidence="6" id="KW-1185">Reference proteome</keyword>
<sequence>MLKQYIVLTLFTIATLAHSNIAKTPDHHAIKNLFQNFHDATQKVTHLQLYVQDILSGPNPTNIPVATANSTLTSPTLFGLTAVLDDPIRTGPNPDSEIVGRAQGLLTFASLEELSLHMTFHLVFTSGQYNGSTLSLVGYNPYLRESRELPVVGGSGAFRLARGVALIRTVSFDATTGDAFFQYNVTVLHY</sequence>
<dbReference type="InterPro" id="IPR004265">
    <property type="entry name" value="Dirigent"/>
</dbReference>
<evidence type="ECO:0000256" key="1">
    <source>
        <dbReference type="ARBA" id="ARBA00010746"/>
    </source>
</evidence>
<comment type="subunit">
    <text evidence="2 4">Homodimer.</text>
</comment>
<comment type="subcellular location">
    <subcellularLocation>
        <location evidence="4">Secreted</location>
        <location evidence="4">Extracellular space</location>
        <location evidence="4">Apoplast</location>
    </subcellularLocation>
</comment>
<keyword evidence="4" id="KW-0052">Apoplast</keyword>
<keyword evidence="4" id="KW-0732">Signal</keyword>
<organism evidence="5 6">
    <name type="scientific">Buddleja alternifolia</name>
    <dbReference type="NCBI Taxonomy" id="168488"/>
    <lineage>
        <taxon>Eukaryota</taxon>
        <taxon>Viridiplantae</taxon>
        <taxon>Streptophyta</taxon>
        <taxon>Embryophyta</taxon>
        <taxon>Tracheophyta</taxon>
        <taxon>Spermatophyta</taxon>
        <taxon>Magnoliopsida</taxon>
        <taxon>eudicotyledons</taxon>
        <taxon>Gunneridae</taxon>
        <taxon>Pentapetalae</taxon>
        <taxon>asterids</taxon>
        <taxon>lamiids</taxon>
        <taxon>Lamiales</taxon>
        <taxon>Scrophulariaceae</taxon>
        <taxon>Buddlejeae</taxon>
        <taxon>Buddleja</taxon>
    </lineage>
</organism>
<keyword evidence="3 4" id="KW-0964">Secreted</keyword>
<dbReference type="InterPro" id="IPR044859">
    <property type="entry name" value="Allene_oxi_cyc_Dirigent"/>
</dbReference>
<dbReference type="PANTHER" id="PTHR21495">
    <property type="entry name" value="NUCLEOPORIN-RELATED"/>
    <property type="match status" value="1"/>
</dbReference>
<dbReference type="GO" id="GO:0009699">
    <property type="term" value="P:phenylpropanoid biosynthetic process"/>
    <property type="evidence" value="ECO:0007669"/>
    <property type="project" value="UniProtKB-ARBA"/>
</dbReference>
<proteinExistence type="inferred from homology"/>
<evidence type="ECO:0000313" key="6">
    <source>
        <dbReference type="Proteomes" id="UP000826271"/>
    </source>
</evidence>
<protein>
    <recommendedName>
        <fullName evidence="4">Dirigent protein</fullName>
    </recommendedName>
</protein>
<dbReference type="Gene3D" id="2.40.480.10">
    <property type="entry name" value="Allene oxide cyclase-like"/>
    <property type="match status" value="1"/>
</dbReference>
<comment type="caution">
    <text evidence="5">The sequence shown here is derived from an EMBL/GenBank/DDBJ whole genome shotgun (WGS) entry which is preliminary data.</text>
</comment>
<evidence type="ECO:0000256" key="2">
    <source>
        <dbReference type="ARBA" id="ARBA00011738"/>
    </source>
</evidence>